<reference evidence="2" key="1">
    <citation type="submission" date="2018-06" db="EMBL/GenBank/DDBJ databases">
        <authorList>
            <consortium name="Pathogen Informatics"/>
        </authorList>
    </citation>
    <scope>NUCLEOTIDE SEQUENCE [LARGE SCALE GENOMIC DNA]</scope>
    <source>
        <strain evidence="2">NCTC10124</strain>
    </source>
</reference>
<gene>
    <name evidence="1" type="ORF">NCTC10124_00560</name>
</gene>
<dbReference type="Proteomes" id="UP000259328">
    <property type="component" value="Chromosome"/>
</dbReference>
<name>A0A3B0PTF7_MYCSY</name>
<dbReference type="AlphaFoldDB" id="A0A3B0PTF7"/>
<protein>
    <submittedName>
        <fullName evidence="1">Uncharacterized protein</fullName>
    </submittedName>
</protein>
<sequence length="45" mass="5157">MPKIVVQGYEADDAGLIKHNTKLQINKNYNNDLLPKVIEKNFQNS</sequence>
<accession>A0A3B0PTF7</accession>
<evidence type="ECO:0000313" key="1">
    <source>
        <dbReference type="EMBL" id="SYV92833.1"/>
    </source>
</evidence>
<evidence type="ECO:0000313" key="2">
    <source>
        <dbReference type="Proteomes" id="UP000259328"/>
    </source>
</evidence>
<dbReference type="EMBL" id="LS991953">
    <property type="protein sequence ID" value="SYV92833.1"/>
    <property type="molecule type" value="Genomic_DNA"/>
</dbReference>
<organism evidence="1 2">
    <name type="scientific">Mycoplasmopsis synoviae</name>
    <name type="common">Mycoplasma synoviae</name>
    <dbReference type="NCBI Taxonomy" id="2109"/>
    <lineage>
        <taxon>Bacteria</taxon>
        <taxon>Bacillati</taxon>
        <taxon>Mycoplasmatota</taxon>
        <taxon>Mycoplasmoidales</taxon>
        <taxon>Metamycoplasmataceae</taxon>
        <taxon>Mycoplasmopsis</taxon>
    </lineage>
</organism>
<dbReference type="RefSeq" id="WP_223211480.1">
    <property type="nucleotide sequence ID" value="NZ_LS991953.1"/>
</dbReference>
<proteinExistence type="predicted"/>